<dbReference type="SUPFAM" id="SSF53822">
    <property type="entry name" value="Periplasmic binding protein-like I"/>
    <property type="match status" value="1"/>
</dbReference>
<keyword evidence="2" id="KW-0732">Signal</keyword>
<keyword evidence="4" id="KW-0675">Receptor</keyword>
<dbReference type="Gene3D" id="3.40.50.2300">
    <property type="match status" value="2"/>
</dbReference>
<dbReference type="EMBL" id="FCNY02000010">
    <property type="protein sequence ID" value="SAL51979.1"/>
    <property type="molecule type" value="Genomic_DNA"/>
</dbReference>
<evidence type="ECO:0000256" key="1">
    <source>
        <dbReference type="ARBA" id="ARBA00010062"/>
    </source>
</evidence>
<dbReference type="AlphaFoldDB" id="A0A158I6V2"/>
<dbReference type="PANTHER" id="PTHR47151:SF2">
    <property type="entry name" value="AMINO ACID BINDING PROTEIN"/>
    <property type="match status" value="1"/>
</dbReference>
<dbReference type="Pfam" id="PF13458">
    <property type="entry name" value="Peripla_BP_6"/>
    <property type="match status" value="1"/>
</dbReference>
<dbReference type="PANTHER" id="PTHR47151">
    <property type="entry name" value="LEU/ILE/VAL-BINDING ABC TRANSPORTER SUBUNIT"/>
    <property type="match status" value="1"/>
</dbReference>
<dbReference type="CDD" id="cd06342">
    <property type="entry name" value="PBP1_ABC_LIVBP-like"/>
    <property type="match status" value="1"/>
</dbReference>
<evidence type="ECO:0000313" key="4">
    <source>
        <dbReference type="EMBL" id="SAL51979.1"/>
    </source>
</evidence>
<dbReference type="InterPro" id="IPR028081">
    <property type="entry name" value="Leu-bd"/>
</dbReference>
<evidence type="ECO:0000313" key="5">
    <source>
        <dbReference type="Proteomes" id="UP000054740"/>
    </source>
</evidence>
<protein>
    <submittedName>
        <fullName evidence="4">Extracellular ligand-binding receptor</fullName>
    </submittedName>
</protein>
<organism evidence="4 5">
    <name type="scientific">Caballeronia cordobensis</name>
    <name type="common">Burkholderia cordobensis</name>
    <dbReference type="NCBI Taxonomy" id="1353886"/>
    <lineage>
        <taxon>Bacteria</taxon>
        <taxon>Pseudomonadati</taxon>
        <taxon>Pseudomonadota</taxon>
        <taxon>Betaproteobacteria</taxon>
        <taxon>Burkholderiales</taxon>
        <taxon>Burkholderiaceae</taxon>
        <taxon>Caballeronia</taxon>
    </lineage>
</organism>
<accession>A0A158I6V2</accession>
<sequence>MRAITGFIGGALSLTLALAPIAGRADDAIVKIGFAAPLTGPSAADGKEMENAARLAVEDANSRHPTLKGKAVRFELEPQDDQGDPRIASQIAQRFADIGVSGVVGHFNSTCSIAAARTYSAANIAQVSPSSTSASYTQQGYKTTFRVVGHDAVAGATLGNYLVDQLKAKRIAIIDDQTDFGRGLADRVEATLRERHANVVAHEYVTDKTIDFSAVLTKLRAKNPDVIVFGGFDAQAAQVVRRMRSLGLTATLVGEGFNNEIFLDLAKGEGEGSLAVQPGIPFSQMPGLDFVNRYRTRFGTSLKGFQGPYAYDAASVIIEAVLKAQSKDPAKVLAAVADSSIKGATGPIAFDARGDLASAPYTLYKLEGKDWRDIDVIRAKQ</sequence>
<gene>
    <name evidence="4" type="ORF">AWB70_04278</name>
</gene>
<dbReference type="InterPro" id="IPR028082">
    <property type="entry name" value="Peripla_BP_I"/>
</dbReference>
<evidence type="ECO:0000256" key="2">
    <source>
        <dbReference type="ARBA" id="ARBA00022729"/>
    </source>
</evidence>
<reference evidence="5" key="1">
    <citation type="submission" date="2016-01" db="EMBL/GenBank/DDBJ databases">
        <authorList>
            <person name="Peeters C."/>
        </authorList>
    </citation>
    <scope>NUCLEOTIDE SEQUENCE [LARGE SCALE GENOMIC DNA]</scope>
</reference>
<dbReference type="Proteomes" id="UP000054740">
    <property type="component" value="Unassembled WGS sequence"/>
</dbReference>
<evidence type="ECO:0000259" key="3">
    <source>
        <dbReference type="Pfam" id="PF13458"/>
    </source>
</evidence>
<name>A0A158I6V2_CABCO</name>
<proteinExistence type="inferred from homology"/>
<keyword evidence="5" id="KW-1185">Reference proteome</keyword>
<feature type="domain" description="Leucine-binding protein" evidence="3">
    <location>
        <begin position="30"/>
        <end position="367"/>
    </location>
</feature>
<comment type="similarity">
    <text evidence="1">Belongs to the leucine-binding protein family.</text>
</comment>